<proteinExistence type="predicted"/>
<evidence type="ECO:0000259" key="2">
    <source>
        <dbReference type="Pfam" id="PF04892"/>
    </source>
</evidence>
<feature type="transmembrane region" description="Helical" evidence="1">
    <location>
        <begin position="63"/>
        <end position="81"/>
    </location>
</feature>
<dbReference type="NCBIfam" id="NF037970">
    <property type="entry name" value="vanZ_1"/>
    <property type="match status" value="1"/>
</dbReference>
<feature type="transmembrane region" description="Helical" evidence="1">
    <location>
        <begin position="38"/>
        <end position="56"/>
    </location>
</feature>
<reference evidence="3 4" key="1">
    <citation type="submission" date="2019-03" db="EMBL/GenBank/DDBJ databases">
        <title>Genomic Encyclopedia of Type Strains, Phase IV (KMG-IV): sequencing the most valuable type-strain genomes for metagenomic binning, comparative biology and taxonomic classification.</title>
        <authorList>
            <person name="Goeker M."/>
        </authorList>
    </citation>
    <scope>NUCLEOTIDE SEQUENCE [LARGE SCALE GENOMIC DNA]</scope>
    <source>
        <strain evidence="3 4">DSM 19610</strain>
    </source>
</reference>
<dbReference type="PANTHER" id="PTHR28008">
    <property type="entry name" value="DOMAIN PROTEIN, PUTATIVE (AFU_ORTHOLOGUE AFUA_3G10980)-RELATED"/>
    <property type="match status" value="1"/>
</dbReference>
<keyword evidence="1" id="KW-0472">Membrane</keyword>
<evidence type="ECO:0000313" key="4">
    <source>
        <dbReference type="Proteomes" id="UP000295707"/>
    </source>
</evidence>
<keyword evidence="1" id="KW-1133">Transmembrane helix</keyword>
<dbReference type="InterPro" id="IPR006976">
    <property type="entry name" value="VanZ-like"/>
</dbReference>
<dbReference type="Proteomes" id="UP000295707">
    <property type="component" value="Unassembled WGS sequence"/>
</dbReference>
<feature type="domain" description="VanZ-like" evidence="2">
    <location>
        <begin position="10"/>
        <end position="113"/>
    </location>
</feature>
<dbReference type="RefSeq" id="WP_132974030.1">
    <property type="nucleotide sequence ID" value="NZ_SMFX01000001.1"/>
</dbReference>
<dbReference type="AlphaFoldDB" id="A0A4R1HG69"/>
<accession>A0A4R1HG69</accession>
<name>A0A4R1HG69_9GAMM</name>
<organism evidence="3 4">
    <name type="scientific">Thiogranum longum</name>
    <dbReference type="NCBI Taxonomy" id="1537524"/>
    <lineage>
        <taxon>Bacteria</taxon>
        <taxon>Pseudomonadati</taxon>
        <taxon>Pseudomonadota</taxon>
        <taxon>Gammaproteobacteria</taxon>
        <taxon>Chromatiales</taxon>
        <taxon>Ectothiorhodospiraceae</taxon>
        <taxon>Thiogranum</taxon>
    </lineage>
</organism>
<dbReference type="EMBL" id="SMFX01000001">
    <property type="protein sequence ID" value="TCK19395.1"/>
    <property type="molecule type" value="Genomic_DNA"/>
</dbReference>
<dbReference type="PANTHER" id="PTHR28008:SF1">
    <property type="entry name" value="DOMAIN PROTEIN, PUTATIVE (AFU_ORTHOLOGUE AFUA_3G10980)-RELATED"/>
    <property type="match status" value="1"/>
</dbReference>
<evidence type="ECO:0000313" key="3">
    <source>
        <dbReference type="EMBL" id="TCK19395.1"/>
    </source>
</evidence>
<evidence type="ECO:0000256" key="1">
    <source>
        <dbReference type="SAM" id="Phobius"/>
    </source>
</evidence>
<dbReference type="OrthoDB" id="8564037at2"/>
<gene>
    <name evidence="3" type="ORF">DFR30_2706</name>
</gene>
<keyword evidence="1" id="KW-0812">Transmembrane</keyword>
<dbReference type="Pfam" id="PF04892">
    <property type="entry name" value="VanZ"/>
    <property type="match status" value="1"/>
</dbReference>
<keyword evidence="4" id="KW-1185">Reference proteome</keyword>
<sequence>MNIHRLSLVLAVLWMGVLFWLSHQPSLDAPSLFSGQDKLFHAGAYGLLGILLLGAMRPDFSGYTGNQALFVAFVASVYGISDEFHQSFIPGRSPEVLDWVADSTGALLAALLLAHLTRTYSTRAS</sequence>
<feature type="transmembrane region" description="Helical" evidence="1">
    <location>
        <begin position="96"/>
        <end position="116"/>
    </location>
</feature>
<comment type="caution">
    <text evidence="3">The sequence shown here is derived from an EMBL/GenBank/DDBJ whole genome shotgun (WGS) entry which is preliminary data.</text>
</comment>
<protein>
    <submittedName>
        <fullName evidence="3">VanZ family protein</fullName>
    </submittedName>
</protein>